<organism evidence="5 6">
    <name type="scientific">Leptospira bandrabouensis</name>
    <dbReference type="NCBI Taxonomy" id="2484903"/>
    <lineage>
        <taxon>Bacteria</taxon>
        <taxon>Pseudomonadati</taxon>
        <taxon>Spirochaetota</taxon>
        <taxon>Spirochaetia</taxon>
        <taxon>Leptospirales</taxon>
        <taxon>Leptospiraceae</taxon>
        <taxon>Leptospira</taxon>
    </lineage>
</organism>
<dbReference type="PANTHER" id="PTHR43065">
    <property type="entry name" value="SENSOR HISTIDINE KINASE"/>
    <property type="match status" value="1"/>
</dbReference>
<dbReference type="SUPFAM" id="SSF55874">
    <property type="entry name" value="ATPase domain of HSP90 chaperone/DNA topoisomerase II/histidine kinase"/>
    <property type="match status" value="1"/>
</dbReference>
<name>A0A6H3NWI0_9LEPT</name>
<keyword evidence="3" id="KW-0812">Transmembrane</keyword>
<protein>
    <recommendedName>
        <fullName evidence="2">histidine kinase</fullName>
        <ecNumber evidence="2">2.7.13.3</ecNumber>
    </recommendedName>
</protein>
<dbReference type="SMART" id="SM00387">
    <property type="entry name" value="HATPase_c"/>
    <property type="match status" value="1"/>
</dbReference>
<dbReference type="InterPro" id="IPR003594">
    <property type="entry name" value="HATPase_dom"/>
</dbReference>
<dbReference type="PRINTS" id="PR00344">
    <property type="entry name" value="BCTRLSENSOR"/>
</dbReference>
<feature type="domain" description="Histidine kinase" evidence="4">
    <location>
        <begin position="115"/>
        <end position="307"/>
    </location>
</feature>
<keyword evidence="5" id="KW-0808">Transferase</keyword>
<dbReference type="Pfam" id="PF02518">
    <property type="entry name" value="HATPase_c"/>
    <property type="match status" value="1"/>
</dbReference>
<dbReference type="PROSITE" id="PS50109">
    <property type="entry name" value="HIS_KIN"/>
    <property type="match status" value="1"/>
</dbReference>
<keyword evidence="3" id="KW-1133">Transmembrane helix</keyword>
<comment type="catalytic activity">
    <reaction evidence="1">
        <text>ATP + protein L-histidine = ADP + protein N-phospho-L-histidine.</text>
        <dbReference type="EC" id="2.7.13.3"/>
    </reaction>
</comment>
<evidence type="ECO:0000259" key="4">
    <source>
        <dbReference type="PROSITE" id="PS50109"/>
    </source>
</evidence>
<dbReference type="PANTHER" id="PTHR43065:SF23">
    <property type="entry name" value="SENSOR HISTIDINE KINASE PDTAS"/>
    <property type="match status" value="1"/>
</dbReference>
<sequence>MNTITLLNLSSLFVYLIAIYIIIRKLIERPSYRGEGAFVLILAIIPCYVSVSNVFEHGYSIDYFDDYEGFFKDLYAMFFLIFLYVHSLKKEQTQRTEHERQIKSDLKLKSKLLTEIHHRVNNNLQIISGLLAMQVESENDIKLTTSLGLIQNRIMAIASVHKIIYGSPNLLYVDLNLIFNSILGNLKVTYINEKNNIELHELIEEGLEMDLDRAIPMGLILNELVSNSFRHAFMNRNRGKIEVSLGKIEDQFILVVSDDGLGIDSAVMDGKGMGLTLVKNLVKQLRGTIKIEKESGLAIEIRFPILNQNPIRIE</sequence>
<evidence type="ECO:0000313" key="6">
    <source>
        <dbReference type="Proteomes" id="UP000297649"/>
    </source>
</evidence>
<dbReference type="InterPro" id="IPR036890">
    <property type="entry name" value="HATPase_C_sf"/>
</dbReference>
<dbReference type="Pfam" id="PF07568">
    <property type="entry name" value="HisKA_2"/>
    <property type="match status" value="1"/>
</dbReference>
<evidence type="ECO:0000256" key="1">
    <source>
        <dbReference type="ARBA" id="ARBA00000085"/>
    </source>
</evidence>
<keyword evidence="6" id="KW-1185">Reference proteome</keyword>
<evidence type="ECO:0000256" key="2">
    <source>
        <dbReference type="ARBA" id="ARBA00012438"/>
    </source>
</evidence>
<comment type="caution">
    <text evidence="5">The sequence shown here is derived from an EMBL/GenBank/DDBJ whole genome shotgun (WGS) entry which is preliminary data.</text>
</comment>
<dbReference type="GO" id="GO:0004673">
    <property type="term" value="F:protein histidine kinase activity"/>
    <property type="evidence" value="ECO:0007669"/>
    <property type="project" value="UniProtKB-EC"/>
</dbReference>
<keyword evidence="3" id="KW-0472">Membrane</keyword>
<dbReference type="OrthoDB" id="9108362at2"/>
<keyword evidence="5" id="KW-0418">Kinase</keyword>
<gene>
    <name evidence="5" type="ORF">EHR08_07615</name>
</gene>
<dbReference type="AlphaFoldDB" id="A0A6H3NWI0"/>
<dbReference type="Gene3D" id="3.30.565.10">
    <property type="entry name" value="Histidine kinase-like ATPase, C-terminal domain"/>
    <property type="match status" value="1"/>
</dbReference>
<dbReference type="Proteomes" id="UP000297649">
    <property type="component" value="Unassembled WGS sequence"/>
</dbReference>
<dbReference type="EC" id="2.7.13.3" evidence="2"/>
<feature type="transmembrane region" description="Helical" evidence="3">
    <location>
        <begin position="6"/>
        <end position="23"/>
    </location>
</feature>
<dbReference type="InterPro" id="IPR005467">
    <property type="entry name" value="His_kinase_dom"/>
</dbReference>
<proteinExistence type="predicted"/>
<feature type="transmembrane region" description="Helical" evidence="3">
    <location>
        <begin position="67"/>
        <end position="85"/>
    </location>
</feature>
<dbReference type="InterPro" id="IPR004358">
    <property type="entry name" value="Sig_transdc_His_kin-like_C"/>
</dbReference>
<evidence type="ECO:0000256" key="3">
    <source>
        <dbReference type="SAM" id="Phobius"/>
    </source>
</evidence>
<dbReference type="EMBL" id="RQHU01000005">
    <property type="protein sequence ID" value="TGN16128.1"/>
    <property type="molecule type" value="Genomic_DNA"/>
</dbReference>
<reference evidence="5" key="1">
    <citation type="journal article" date="2019" name="PLoS Negl. Trop. Dis.">
        <title>Revisiting the worldwide diversity of Leptospira species in the environment.</title>
        <authorList>
            <person name="Vincent A.T."/>
            <person name="Schiettekatte O."/>
            <person name="Bourhy P."/>
            <person name="Veyrier F.J."/>
            <person name="Picardeau M."/>
        </authorList>
    </citation>
    <scope>NUCLEOTIDE SEQUENCE [LARGE SCALE GENOMIC DNA]</scope>
    <source>
        <strain evidence="5">201601109</strain>
    </source>
</reference>
<dbReference type="Gene3D" id="3.30.450.20">
    <property type="entry name" value="PAS domain"/>
    <property type="match status" value="1"/>
</dbReference>
<dbReference type="InterPro" id="IPR011495">
    <property type="entry name" value="Sig_transdc_His_kin_sub2_dim/P"/>
</dbReference>
<feature type="transmembrane region" description="Helical" evidence="3">
    <location>
        <begin position="35"/>
        <end position="55"/>
    </location>
</feature>
<evidence type="ECO:0000313" key="5">
    <source>
        <dbReference type="EMBL" id="TGN16128.1"/>
    </source>
</evidence>
<dbReference type="RefSeq" id="WP_135745751.1">
    <property type="nucleotide sequence ID" value="NZ_JAIZBJ010000005.1"/>
</dbReference>
<accession>A0A6H3NWI0</accession>